<dbReference type="SUPFAM" id="SSF69318">
    <property type="entry name" value="Integrin alpha N-terminal domain"/>
    <property type="match status" value="1"/>
</dbReference>
<dbReference type="RefSeq" id="WP_392012936.1">
    <property type="nucleotide sequence ID" value="NZ_JBIBSS010000012.1"/>
</dbReference>
<reference evidence="3 4" key="1">
    <citation type="submission" date="2024-10" db="EMBL/GenBank/DDBJ databases">
        <title>The Natural Products Discovery Center: Release of the First 8490 Sequenced Strains for Exploring Actinobacteria Biosynthetic Diversity.</title>
        <authorList>
            <person name="Kalkreuter E."/>
            <person name="Kautsar S.A."/>
            <person name="Yang D."/>
            <person name="Bader C.D."/>
            <person name="Teijaro C.N."/>
            <person name="Fluegel L."/>
            <person name="Davis C.M."/>
            <person name="Simpson J.R."/>
            <person name="Lauterbach L."/>
            <person name="Steele A.D."/>
            <person name="Gui C."/>
            <person name="Meng S."/>
            <person name="Li G."/>
            <person name="Viehrig K."/>
            <person name="Ye F."/>
            <person name="Su P."/>
            <person name="Kiefer A.F."/>
            <person name="Nichols A."/>
            <person name="Cepeda A.J."/>
            <person name="Yan W."/>
            <person name="Fan B."/>
            <person name="Jiang Y."/>
            <person name="Adhikari A."/>
            <person name="Zheng C.-J."/>
            <person name="Schuster L."/>
            <person name="Cowan T.M."/>
            <person name="Smanski M.J."/>
            <person name="Chevrette M.G."/>
            <person name="De Carvalho L.P.S."/>
            <person name="Shen B."/>
        </authorList>
    </citation>
    <scope>NUCLEOTIDE SEQUENCE [LARGE SCALE GENOMIC DNA]</scope>
    <source>
        <strain evidence="3 4">NPDC048229</strain>
    </source>
</reference>
<evidence type="ECO:0000256" key="2">
    <source>
        <dbReference type="SAM" id="SignalP"/>
    </source>
</evidence>
<comment type="caution">
    <text evidence="3">The sequence shown here is derived from an EMBL/GenBank/DDBJ whole genome shotgun (WGS) entry which is preliminary data.</text>
</comment>
<gene>
    <name evidence="3" type="ORF">ACGFYS_05330</name>
</gene>
<evidence type="ECO:0000256" key="1">
    <source>
        <dbReference type="ARBA" id="ARBA00022729"/>
    </source>
</evidence>
<accession>A0ABW7BQJ2</accession>
<dbReference type="Proteomes" id="UP001604282">
    <property type="component" value="Unassembled WGS sequence"/>
</dbReference>
<sequence>MQHRTAGTRLATAVTAVLAAAALGAGTLALAPAASAEAAEPVTIERSAVPATVDLDKNGGRAAMGWTLSRADAYLTVTLTHPASGKWYRQFVHSPSGDENFSFEWDGLIDGIDVPNGPWTLHAEAEPNDGAGAADEETRQLTVTRAANPHDYGNNGSTDVLARDGAGVLWRHDLRNRPVSGQIRTTQRSVVGSGWNTYKQIEAVGNIAGSVHGDLVALDGTGVLWHYLGKGDNTFALRTRVGSGWQAYNKITGGSDLTGDGRSDLLATDTAGVLWSYRGTGDAARPFAGRVRIGSGWGAYDQIVATGNIAGGTGGDLVARDRDGVLWMYLGKGDGTFTGRMRVGGGWQAFSQLVGAGDVDGDGRPDLVAYGANGTYVYRANGTVSGAFTRLTTNLYAGEGTKYTGVA</sequence>
<dbReference type="Gene3D" id="2.115.10.10">
    <property type="entry name" value="Tachylectin 2"/>
    <property type="match status" value="1"/>
</dbReference>
<evidence type="ECO:0000313" key="4">
    <source>
        <dbReference type="Proteomes" id="UP001604282"/>
    </source>
</evidence>
<feature type="chain" id="PRO_5045340972" evidence="2">
    <location>
        <begin position="39"/>
        <end position="407"/>
    </location>
</feature>
<protein>
    <submittedName>
        <fullName evidence="3">FG-GAP repeat domain-containing protein</fullName>
    </submittedName>
</protein>
<name>A0ABW7BQJ2_9ACTN</name>
<proteinExistence type="predicted"/>
<dbReference type="Gene3D" id="2.40.128.340">
    <property type="match status" value="1"/>
</dbReference>
<dbReference type="Pfam" id="PF13517">
    <property type="entry name" value="FG-GAP_3"/>
    <property type="match status" value="1"/>
</dbReference>
<dbReference type="InterPro" id="IPR028994">
    <property type="entry name" value="Integrin_alpha_N"/>
</dbReference>
<dbReference type="PANTHER" id="PTHR46580">
    <property type="entry name" value="SENSOR KINASE-RELATED"/>
    <property type="match status" value="1"/>
</dbReference>
<dbReference type="EMBL" id="JBICZW010000003">
    <property type="protein sequence ID" value="MFG3188343.1"/>
    <property type="molecule type" value="Genomic_DNA"/>
</dbReference>
<keyword evidence="1 2" id="KW-0732">Signal</keyword>
<evidence type="ECO:0000313" key="3">
    <source>
        <dbReference type="EMBL" id="MFG3188343.1"/>
    </source>
</evidence>
<keyword evidence="4" id="KW-1185">Reference proteome</keyword>
<dbReference type="InterPro" id="IPR013517">
    <property type="entry name" value="FG-GAP"/>
</dbReference>
<feature type="signal peptide" evidence="2">
    <location>
        <begin position="1"/>
        <end position="38"/>
    </location>
</feature>
<organism evidence="3 4">
    <name type="scientific">Streptomyces omiyaensis</name>
    <dbReference type="NCBI Taxonomy" id="68247"/>
    <lineage>
        <taxon>Bacteria</taxon>
        <taxon>Bacillati</taxon>
        <taxon>Actinomycetota</taxon>
        <taxon>Actinomycetes</taxon>
        <taxon>Kitasatosporales</taxon>
        <taxon>Streptomycetaceae</taxon>
        <taxon>Streptomyces</taxon>
    </lineage>
</organism>
<dbReference type="PANTHER" id="PTHR46580:SF4">
    <property type="entry name" value="ATP_GTP-BINDING PROTEIN"/>
    <property type="match status" value="1"/>
</dbReference>